<feature type="transmembrane region" description="Helical" evidence="6">
    <location>
        <begin position="216"/>
        <end position="236"/>
    </location>
</feature>
<organism evidence="7 8">
    <name type="scientific">Acetobacter tropicalis NBRC 101654</name>
    <dbReference type="NCBI Taxonomy" id="749388"/>
    <lineage>
        <taxon>Bacteria</taxon>
        <taxon>Pseudomonadati</taxon>
        <taxon>Pseudomonadota</taxon>
        <taxon>Alphaproteobacteria</taxon>
        <taxon>Acetobacterales</taxon>
        <taxon>Acetobacteraceae</taxon>
        <taxon>Acetobacter</taxon>
    </lineage>
</organism>
<evidence type="ECO:0000256" key="3">
    <source>
        <dbReference type="ARBA" id="ARBA00022692"/>
    </source>
</evidence>
<name>F7VB58_9PROT</name>
<dbReference type="PANTHER" id="PTHR43243">
    <property type="entry name" value="INNER MEMBRANE TRANSPORTER YGJI-RELATED"/>
    <property type="match status" value="1"/>
</dbReference>
<comment type="subcellular location">
    <subcellularLocation>
        <location evidence="1">Membrane</location>
        <topology evidence="1">Multi-pass membrane protein</topology>
    </subcellularLocation>
</comment>
<feature type="transmembrane region" description="Helical" evidence="6">
    <location>
        <begin position="493"/>
        <end position="512"/>
    </location>
</feature>
<dbReference type="PROSITE" id="PS51257">
    <property type="entry name" value="PROKAR_LIPOPROTEIN"/>
    <property type="match status" value="1"/>
</dbReference>
<dbReference type="EMBL" id="BABS01000011">
    <property type="protein sequence ID" value="GAA07603.1"/>
    <property type="molecule type" value="Genomic_DNA"/>
</dbReference>
<feature type="transmembrane region" description="Helical" evidence="6">
    <location>
        <begin position="417"/>
        <end position="437"/>
    </location>
</feature>
<dbReference type="Pfam" id="PF13520">
    <property type="entry name" value="AA_permease_2"/>
    <property type="match status" value="1"/>
</dbReference>
<dbReference type="AlphaFoldDB" id="F7VB58"/>
<evidence type="ECO:0000256" key="1">
    <source>
        <dbReference type="ARBA" id="ARBA00004141"/>
    </source>
</evidence>
<feature type="transmembrane region" description="Helical" evidence="6">
    <location>
        <begin position="192"/>
        <end position="209"/>
    </location>
</feature>
<sequence length="530" mass="56460">MRNKSCWRVVEVIQALMGFSSCPEKGRSRRKSLERIEQENGAQRLTRTLGPLQLTMLGVGSTIGAGIYVMTGTAAANYAGPSILLSFVVAGLACLFTALAYGELASAMPVSGSAYTYAYVSMGEAWAWGVGWLLLLEYGISCAGVAAGFSGYAVSFLQDFGIHVPSALSTTTMQVALDGTQRHVSVAGRLDAVGAASILVVTGLLILGVKESLRINTAIVFLKVGVLAVFVGLGVWQIHPSYWTPFIPPHEGGFRYGLPGIFRAASIIFFAYVGFEAVSTASSEARNPRRDIPVGIILSLLICTAVYIVVAAVLIGVVPWKTLDVADPLAIAVNAMHQPWLAVFVKIGAVVGLCSVLFGLLYAQSRIFFVMAEDGLLMPVFSTLHSRYKTPWIGTIVLGLLVAVATATLPIDIIGDLVSLGTATAFGIVCFTVIWIRNTAPDFPRSFSVPGGGFRIKGIWLGYVPLLGILFCLIMAAPLFIDIIMAVFSGDPVPAVLLVAYILCGWASYRFYGRSHSRLGKDTALTEPAP</sequence>
<feature type="transmembrane region" description="Helical" evidence="6">
    <location>
        <begin position="54"/>
        <end position="76"/>
    </location>
</feature>
<keyword evidence="4 6" id="KW-1133">Transmembrane helix</keyword>
<dbReference type="PIRSF" id="PIRSF006060">
    <property type="entry name" value="AA_transporter"/>
    <property type="match status" value="1"/>
</dbReference>
<feature type="transmembrane region" description="Helical" evidence="6">
    <location>
        <begin position="125"/>
        <end position="149"/>
    </location>
</feature>
<feature type="transmembrane region" description="Helical" evidence="6">
    <location>
        <begin position="296"/>
        <end position="320"/>
    </location>
</feature>
<keyword evidence="3 6" id="KW-0812">Transmembrane</keyword>
<dbReference type="GO" id="GO:0015171">
    <property type="term" value="F:amino acid transmembrane transporter activity"/>
    <property type="evidence" value="ECO:0007669"/>
    <property type="project" value="TreeGrafter"/>
</dbReference>
<dbReference type="Proteomes" id="UP000004319">
    <property type="component" value="Unassembled WGS sequence"/>
</dbReference>
<feature type="transmembrane region" description="Helical" evidence="6">
    <location>
        <begin position="82"/>
        <end position="104"/>
    </location>
</feature>
<keyword evidence="5 6" id="KW-0472">Membrane</keyword>
<evidence type="ECO:0000256" key="6">
    <source>
        <dbReference type="SAM" id="Phobius"/>
    </source>
</evidence>
<comment type="caution">
    <text evidence="7">The sequence shown here is derived from an EMBL/GenBank/DDBJ whole genome shotgun (WGS) entry which is preliminary data.</text>
</comment>
<dbReference type="Gene3D" id="1.20.1740.10">
    <property type="entry name" value="Amino acid/polyamine transporter I"/>
    <property type="match status" value="1"/>
</dbReference>
<evidence type="ECO:0000313" key="7">
    <source>
        <dbReference type="EMBL" id="GAA07603.1"/>
    </source>
</evidence>
<keyword evidence="2" id="KW-0813">Transport</keyword>
<feature type="transmembrane region" description="Helical" evidence="6">
    <location>
        <begin position="458"/>
        <end position="481"/>
    </location>
</feature>
<feature type="transmembrane region" description="Helical" evidence="6">
    <location>
        <begin position="340"/>
        <end position="363"/>
    </location>
</feature>
<dbReference type="PANTHER" id="PTHR43243:SF4">
    <property type="entry name" value="CATIONIC AMINO ACID TRANSPORTER 4"/>
    <property type="match status" value="1"/>
</dbReference>
<evidence type="ECO:0000256" key="2">
    <source>
        <dbReference type="ARBA" id="ARBA00022448"/>
    </source>
</evidence>
<dbReference type="GO" id="GO:0016020">
    <property type="term" value="C:membrane"/>
    <property type="evidence" value="ECO:0007669"/>
    <property type="project" value="UniProtKB-SubCell"/>
</dbReference>
<gene>
    <name evidence="7" type="ORF">ATPR_0607</name>
</gene>
<protein>
    <submittedName>
        <fullName evidence="7">Amino acid transporter</fullName>
    </submittedName>
</protein>
<feature type="transmembrane region" description="Helical" evidence="6">
    <location>
        <begin position="256"/>
        <end position="275"/>
    </location>
</feature>
<proteinExistence type="predicted"/>
<reference evidence="7 8" key="1">
    <citation type="journal article" date="2011" name="Biochem. Biophys. Res. Commun.">
        <title>Increased number of Arginine-based salt bridges contributes to the thermotolerance of thermotolerant acetic acid bacteria, Acetobacter tropicalis SKU1100.</title>
        <authorList>
            <person name="Matsutani M."/>
            <person name="Hirakawa H."/>
            <person name="Nishikura M."/>
            <person name="Soemphol W."/>
            <person name="Ali I.A.I."/>
            <person name="Yakushi T."/>
            <person name="Matsushita K."/>
        </authorList>
    </citation>
    <scope>NUCLEOTIDE SEQUENCE [LARGE SCALE GENOMIC DNA]</scope>
    <source>
        <strain evidence="7 8">NBRC 101654</strain>
    </source>
</reference>
<evidence type="ECO:0000256" key="5">
    <source>
        <dbReference type="ARBA" id="ARBA00023136"/>
    </source>
</evidence>
<dbReference type="InterPro" id="IPR002293">
    <property type="entry name" value="AA/rel_permease1"/>
</dbReference>
<feature type="transmembrane region" description="Helical" evidence="6">
    <location>
        <begin position="392"/>
        <end position="411"/>
    </location>
</feature>
<accession>F7VB58</accession>
<evidence type="ECO:0000256" key="4">
    <source>
        <dbReference type="ARBA" id="ARBA00022989"/>
    </source>
</evidence>
<evidence type="ECO:0000313" key="8">
    <source>
        <dbReference type="Proteomes" id="UP000004319"/>
    </source>
</evidence>